<dbReference type="InterPro" id="IPR025403">
    <property type="entry name" value="TgpA-like_C"/>
</dbReference>
<dbReference type="Proteomes" id="UP000236416">
    <property type="component" value="Unassembled WGS sequence"/>
</dbReference>
<feature type="transmembrane region" description="Helical" evidence="1">
    <location>
        <begin position="78"/>
        <end position="96"/>
    </location>
</feature>
<dbReference type="Pfam" id="PF13559">
    <property type="entry name" value="DUF4129"/>
    <property type="match status" value="1"/>
</dbReference>
<dbReference type="Pfam" id="PF01841">
    <property type="entry name" value="Transglut_core"/>
    <property type="match status" value="1"/>
</dbReference>
<dbReference type="AlphaFoldDB" id="A0A2K4MLC3"/>
<evidence type="ECO:0000259" key="2">
    <source>
        <dbReference type="SMART" id="SM00460"/>
    </source>
</evidence>
<organism evidence="3 4">
    <name type="scientific">Chromobacterium sinusclupearum</name>
    <dbReference type="NCBI Taxonomy" id="2077146"/>
    <lineage>
        <taxon>Bacteria</taxon>
        <taxon>Pseudomonadati</taxon>
        <taxon>Pseudomonadota</taxon>
        <taxon>Betaproteobacteria</taxon>
        <taxon>Neisseriales</taxon>
        <taxon>Chromobacteriaceae</taxon>
        <taxon>Chromobacterium</taxon>
    </lineage>
</organism>
<dbReference type="RefSeq" id="WP_103320888.1">
    <property type="nucleotide sequence ID" value="NZ_PPTF01000068.1"/>
</dbReference>
<accession>A0A2K4MLC3</accession>
<keyword evidence="1" id="KW-1133">Transmembrane helix</keyword>
<dbReference type="SUPFAM" id="SSF54001">
    <property type="entry name" value="Cysteine proteinases"/>
    <property type="match status" value="1"/>
</dbReference>
<feature type="domain" description="Transglutaminase-like" evidence="2">
    <location>
        <begin position="390"/>
        <end position="462"/>
    </location>
</feature>
<dbReference type="SMART" id="SM00460">
    <property type="entry name" value="TGc"/>
    <property type="match status" value="1"/>
</dbReference>
<evidence type="ECO:0000256" key="1">
    <source>
        <dbReference type="SAM" id="Phobius"/>
    </source>
</evidence>
<keyword evidence="1" id="KW-0472">Membrane</keyword>
<dbReference type="EMBL" id="PPTF01000068">
    <property type="protein sequence ID" value="POA97894.1"/>
    <property type="molecule type" value="Genomic_DNA"/>
</dbReference>
<dbReference type="InterPro" id="IPR052901">
    <property type="entry name" value="Bact_TGase-like"/>
</dbReference>
<feature type="transmembrane region" description="Helical" evidence="1">
    <location>
        <begin position="103"/>
        <end position="121"/>
    </location>
</feature>
<dbReference type="PANTHER" id="PTHR42736:SF1">
    <property type="entry name" value="PROTEIN-GLUTAMINE GAMMA-GLUTAMYLTRANSFERASE"/>
    <property type="match status" value="1"/>
</dbReference>
<proteinExistence type="predicted"/>
<evidence type="ECO:0000313" key="4">
    <source>
        <dbReference type="Proteomes" id="UP000236416"/>
    </source>
</evidence>
<protein>
    <submittedName>
        <fullName evidence="3">DUF3488 domain-containing protein</fullName>
    </submittedName>
</protein>
<gene>
    <name evidence="3" type="ORF">C2134_14675</name>
</gene>
<dbReference type="InterPro" id="IPR038765">
    <property type="entry name" value="Papain-like_cys_pep_sf"/>
</dbReference>
<feature type="transmembrane region" description="Helical" evidence="1">
    <location>
        <begin position="16"/>
        <end position="41"/>
    </location>
</feature>
<dbReference type="InterPro" id="IPR002931">
    <property type="entry name" value="Transglutaminase-like"/>
</dbReference>
<dbReference type="PANTHER" id="PTHR42736">
    <property type="entry name" value="PROTEIN-GLUTAMINE GAMMA-GLUTAMYLTRANSFERASE"/>
    <property type="match status" value="1"/>
</dbReference>
<feature type="transmembrane region" description="Helical" evidence="1">
    <location>
        <begin position="160"/>
        <end position="178"/>
    </location>
</feature>
<name>A0A2K4MLC3_9NEIS</name>
<feature type="transmembrane region" description="Helical" evidence="1">
    <location>
        <begin position="127"/>
        <end position="148"/>
    </location>
</feature>
<reference evidence="3 4" key="1">
    <citation type="submission" date="2018-01" db="EMBL/GenBank/DDBJ databases">
        <title>Genomic Sequence of Chromobacterium MWU13-2610 from wild cranberry bogs within the Cape Cod National Seashore.</title>
        <authorList>
            <person name="O'Hara-Hanley K."/>
            <person name="Soby S."/>
            <person name="Harrison A."/>
        </authorList>
    </citation>
    <scope>NUCLEOTIDE SEQUENCE [LARGE SCALE GENOMIC DNA]</scope>
    <source>
        <strain evidence="3 4">MWU13-2610</strain>
    </source>
</reference>
<dbReference type="Pfam" id="PF11992">
    <property type="entry name" value="TgpA_N"/>
    <property type="match status" value="1"/>
</dbReference>
<dbReference type="InterPro" id="IPR021878">
    <property type="entry name" value="TgpA_N"/>
</dbReference>
<keyword evidence="1" id="KW-0812">Transmembrane</keyword>
<evidence type="ECO:0000313" key="3">
    <source>
        <dbReference type="EMBL" id="POA97894.1"/>
    </source>
</evidence>
<sequence length="642" mass="71546">MSGAGQAMRHGPVLLALVWVMLPLAWFLPLWLMALGCVALLGRGWLARRDGRLPSRWLLLPLLMLSIGGAWLQLGTLIGREGGVALLVLLTAFKAYETATLRDWRVLLALGFFLAAMPLLFNQSPLMAAWLAAALLLLTWATAMLAGGLPRGSWRSAAQALLLSLPIMLVLFVMMPRLPEPLWSMPQQQPAAGSGLGEDMEPGSISKLILNREPAFSVVFDGLPPRQDQLYWRVMLLDAFDGRRWRRASEESVSPLTLTGGRELAYSLTLRADQGRLPALEMPQAAAPGSHMAPGGLLRQDRSQDDLARYPLVSMVGARVTEPLSAGRRAFYLQLPAGNARSRALAWQLRQRGGGESGFVREALQYLRLGGFRYTLQPPLLGEQPVDAFLFGARQGFCEHYASAFAFLARAAGMPARVVIGYQGGEYNPLGRFWLVRSSDAHAWVEVWLADQRQWLRVDPTSAVSPNRLEQGAEQSLPALRGADFAGAALPPQWLRRWRQQWQAADFAWQQWVVGYDAARQRGLFQRLGLGDDVDGGSVVRGLLIGMALALLPLAWWWRRRPRQPPLAEGWMRLRQRLAQRGVAVSPALGPIELLKAAQGLPRDDFARLQRLVKEYVELRYRQPQADAAGERRWLRQARRWK</sequence>
<comment type="caution">
    <text evidence="3">The sequence shown here is derived from an EMBL/GenBank/DDBJ whole genome shotgun (WGS) entry which is preliminary data.</text>
</comment>
<dbReference type="Gene3D" id="3.10.620.30">
    <property type="match status" value="1"/>
</dbReference>
<keyword evidence="4" id="KW-1185">Reference proteome</keyword>